<accession>A0ABS8VCK4</accession>
<dbReference type="Proteomes" id="UP000823775">
    <property type="component" value="Unassembled WGS sequence"/>
</dbReference>
<keyword evidence="2" id="KW-1185">Reference proteome</keyword>
<protein>
    <submittedName>
        <fullName evidence="1">Uncharacterized protein</fullName>
    </submittedName>
</protein>
<evidence type="ECO:0000313" key="2">
    <source>
        <dbReference type="Proteomes" id="UP000823775"/>
    </source>
</evidence>
<dbReference type="EMBL" id="JACEIK010003964">
    <property type="protein sequence ID" value="MCD9643680.1"/>
    <property type="molecule type" value="Genomic_DNA"/>
</dbReference>
<reference evidence="1 2" key="1">
    <citation type="journal article" date="2021" name="BMC Genomics">
        <title>Datura genome reveals duplications of psychoactive alkaloid biosynthetic genes and high mutation rate following tissue culture.</title>
        <authorList>
            <person name="Rajewski A."/>
            <person name="Carter-House D."/>
            <person name="Stajich J."/>
            <person name="Litt A."/>
        </authorList>
    </citation>
    <scope>NUCLEOTIDE SEQUENCE [LARGE SCALE GENOMIC DNA]</scope>
    <source>
        <strain evidence="1">AR-01</strain>
    </source>
</reference>
<comment type="caution">
    <text evidence="1">The sequence shown here is derived from an EMBL/GenBank/DDBJ whole genome shotgun (WGS) entry which is preliminary data.</text>
</comment>
<name>A0ABS8VCK4_DATST</name>
<gene>
    <name evidence="1" type="ORF">HAX54_031327</name>
</gene>
<organism evidence="1 2">
    <name type="scientific">Datura stramonium</name>
    <name type="common">Jimsonweed</name>
    <name type="synonym">Common thornapple</name>
    <dbReference type="NCBI Taxonomy" id="4076"/>
    <lineage>
        <taxon>Eukaryota</taxon>
        <taxon>Viridiplantae</taxon>
        <taxon>Streptophyta</taxon>
        <taxon>Embryophyta</taxon>
        <taxon>Tracheophyta</taxon>
        <taxon>Spermatophyta</taxon>
        <taxon>Magnoliopsida</taxon>
        <taxon>eudicotyledons</taxon>
        <taxon>Gunneridae</taxon>
        <taxon>Pentapetalae</taxon>
        <taxon>asterids</taxon>
        <taxon>lamiids</taxon>
        <taxon>Solanales</taxon>
        <taxon>Solanaceae</taxon>
        <taxon>Solanoideae</taxon>
        <taxon>Datureae</taxon>
        <taxon>Datura</taxon>
    </lineage>
</organism>
<feature type="non-terminal residue" evidence="1">
    <location>
        <position position="1"/>
    </location>
</feature>
<proteinExistence type="predicted"/>
<sequence length="52" mass="5956">EMYLYNGTAAAEIYHCSGRHEAQNQSKLEFWGFSPYYAKARSLRALVDILKG</sequence>
<evidence type="ECO:0000313" key="1">
    <source>
        <dbReference type="EMBL" id="MCD9643680.1"/>
    </source>
</evidence>